<gene>
    <name evidence="2" type="ORF">EA660_18005</name>
</gene>
<evidence type="ECO:0000313" key="3">
    <source>
        <dbReference type="Proteomes" id="UP000292627"/>
    </source>
</evidence>
<dbReference type="OrthoDB" id="5986146at2"/>
<evidence type="ECO:0000256" key="1">
    <source>
        <dbReference type="SAM" id="SignalP"/>
    </source>
</evidence>
<feature type="chain" id="PRO_5021010786" evidence="1">
    <location>
        <begin position="25"/>
        <end position="149"/>
    </location>
</feature>
<proteinExistence type="predicted"/>
<feature type="signal peptide" evidence="1">
    <location>
        <begin position="1"/>
        <end position="24"/>
    </location>
</feature>
<keyword evidence="1" id="KW-0732">Signal</keyword>
<organism evidence="2 3">
    <name type="scientific">Pseudoxanthomonas winnipegensis</name>
    <dbReference type="NCBI Taxonomy" id="2480810"/>
    <lineage>
        <taxon>Bacteria</taxon>
        <taxon>Pseudomonadati</taxon>
        <taxon>Pseudomonadota</taxon>
        <taxon>Gammaproteobacteria</taxon>
        <taxon>Lysobacterales</taxon>
        <taxon>Lysobacteraceae</taxon>
        <taxon>Pseudoxanthomonas</taxon>
    </lineage>
</organism>
<dbReference type="RefSeq" id="WP_130552835.1">
    <property type="nucleotide sequence ID" value="NZ_SHMC01000009.1"/>
</dbReference>
<comment type="caution">
    <text evidence="2">The sequence shown here is derived from an EMBL/GenBank/DDBJ whole genome shotgun (WGS) entry which is preliminary data.</text>
</comment>
<dbReference type="EMBL" id="SHMC01000009">
    <property type="protein sequence ID" value="TAA21394.1"/>
    <property type="molecule type" value="Genomic_DNA"/>
</dbReference>
<accession>A0A4Q8L5K3</accession>
<dbReference type="Proteomes" id="UP000292627">
    <property type="component" value="Unassembled WGS sequence"/>
</dbReference>
<dbReference type="AlphaFoldDB" id="A0A4Q8L5K3"/>
<name>A0A4Q8L5K3_9GAMM</name>
<protein>
    <submittedName>
        <fullName evidence="2">Uncharacterized protein</fullName>
    </submittedName>
</protein>
<reference evidence="2 3" key="1">
    <citation type="submission" date="2019-02" db="EMBL/GenBank/DDBJ databases">
        <title>WGS of Pseudoxanthomonas species novum from clinical isolates.</title>
        <authorList>
            <person name="Bernier A.-M."/>
            <person name="Bernard K."/>
            <person name="Vachon A."/>
        </authorList>
    </citation>
    <scope>NUCLEOTIDE SEQUENCE [LARGE SCALE GENOMIC DNA]</scope>
    <source>
        <strain evidence="2 3">NML171200</strain>
    </source>
</reference>
<evidence type="ECO:0000313" key="2">
    <source>
        <dbReference type="EMBL" id="TAA21394.1"/>
    </source>
</evidence>
<sequence>MNTNTLLPLAAASLFALCAGSMLLSRPGALESAPVAQASQSAHVVDLPTVSVRPDPADLAYFNATRSARVVDLPAVKVTPDLGDLAYYQASRGAERVVTLAAVTVRPAAEDVAYYVSHQAGQVAAVQAQQVNTQLATQAASLVSGAAAR</sequence>